<reference evidence="2" key="1">
    <citation type="submission" date="2021-02" db="EMBL/GenBank/DDBJ databases">
        <title>Metagenome analyses of Stigonema ocellatum DSM 106950, Chlorogloea purpurea SAG 13.99 and Gomphosphaeria aponina DSM 107014.</title>
        <authorList>
            <person name="Marter P."/>
            <person name="Huang S."/>
        </authorList>
    </citation>
    <scope>NUCLEOTIDE SEQUENCE</scope>
    <source>
        <strain evidence="2">JP213</strain>
    </source>
</reference>
<dbReference type="Proteomes" id="UP000767446">
    <property type="component" value="Unassembled WGS sequence"/>
</dbReference>
<dbReference type="AlphaFoldDB" id="A0A941GUF1"/>
<comment type="caution">
    <text evidence="2">The sequence shown here is derived from an EMBL/GenBank/DDBJ whole genome shotgun (WGS) entry which is preliminary data.</text>
</comment>
<gene>
    <name evidence="2" type="ORF">DSM107014_11615</name>
</gene>
<proteinExistence type="predicted"/>
<protein>
    <submittedName>
        <fullName evidence="2">Transposase</fullName>
    </submittedName>
</protein>
<organism evidence="2 3">
    <name type="scientific">Gomphosphaeria aponina SAG 52.96 = DSM 107014</name>
    <dbReference type="NCBI Taxonomy" id="1521640"/>
    <lineage>
        <taxon>Bacteria</taxon>
        <taxon>Bacillati</taxon>
        <taxon>Cyanobacteriota</taxon>
        <taxon>Cyanophyceae</taxon>
        <taxon>Oscillatoriophycideae</taxon>
        <taxon>Chroococcales</taxon>
        <taxon>Gomphosphaeriaceae</taxon>
        <taxon>Gomphosphaeria</taxon>
    </lineage>
</organism>
<feature type="region of interest" description="Disordered" evidence="1">
    <location>
        <begin position="43"/>
        <end position="62"/>
    </location>
</feature>
<sequence length="106" mass="13117">HPAFLALGENLEECATKYRQFCYQYKPNEKHYKPFHWGSQLLPKITPRSKKTTKKKKKPDKNYEEAKRLYEYWQENHREIVEVAEKFMYANCYNKTHLREFLENYY</sequence>
<dbReference type="EMBL" id="JADQBC010000074">
    <property type="protein sequence ID" value="MBR8828527.1"/>
    <property type="molecule type" value="Genomic_DNA"/>
</dbReference>
<name>A0A941GUF1_9CHRO</name>
<evidence type="ECO:0000313" key="3">
    <source>
        <dbReference type="Proteomes" id="UP000767446"/>
    </source>
</evidence>
<feature type="non-terminal residue" evidence="2">
    <location>
        <position position="1"/>
    </location>
</feature>
<feature type="compositionally biased region" description="Basic residues" evidence="1">
    <location>
        <begin position="47"/>
        <end position="59"/>
    </location>
</feature>
<evidence type="ECO:0000313" key="2">
    <source>
        <dbReference type="EMBL" id="MBR8828527.1"/>
    </source>
</evidence>
<evidence type="ECO:0000256" key="1">
    <source>
        <dbReference type="SAM" id="MobiDB-lite"/>
    </source>
</evidence>
<accession>A0A941GUF1</accession>